<feature type="chain" id="PRO_5028178491" description="Cytochrome C" evidence="1">
    <location>
        <begin position="18"/>
        <end position="131"/>
    </location>
</feature>
<dbReference type="AlphaFoldDB" id="A0A6S6TI07"/>
<evidence type="ECO:0000256" key="1">
    <source>
        <dbReference type="SAM" id="SignalP"/>
    </source>
</evidence>
<feature type="signal peptide" evidence="1">
    <location>
        <begin position="1"/>
        <end position="17"/>
    </location>
</feature>
<proteinExistence type="predicted"/>
<dbReference type="GO" id="GO:0009055">
    <property type="term" value="F:electron transfer activity"/>
    <property type="evidence" value="ECO:0007669"/>
    <property type="project" value="InterPro"/>
</dbReference>
<dbReference type="SUPFAM" id="SSF47175">
    <property type="entry name" value="Cytochromes"/>
    <property type="match status" value="1"/>
</dbReference>
<evidence type="ECO:0000313" key="2">
    <source>
        <dbReference type="EMBL" id="CAA6814665.1"/>
    </source>
</evidence>
<dbReference type="GO" id="GO:0005506">
    <property type="term" value="F:iron ion binding"/>
    <property type="evidence" value="ECO:0007669"/>
    <property type="project" value="InterPro"/>
</dbReference>
<reference evidence="2" key="1">
    <citation type="submission" date="2020-01" db="EMBL/GenBank/DDBJ databases">
        <authorList>
            <person name="Meier V. D."/>
            <person name="Meier V D."/>
        </authorList>
    </citation>
    <scope>NUCLEOTIDE SEQUENCE</scope>
    <source>
        <strain evidence="2">HLG_WM_MAG_02</strain>
    </source>
</reference>
<dbReference type="GO" id="GO:0020037">
    <property type="term" value="F:heme binding"/>
    <property type="evidence" value="ECO:0007669"/>
    <property type="project" value="InterPro"/>
</dbReference>
<dbReference type="EMBL" id="CACVAZ010000092">
    <property type="protein sequence ID" value="CAA6814665.1"/>
    <property type="molecule type" value="Genomic_DNA"/>
</dbReference>
<accession>A0A6S6TI07</accession>
<gene>
    <name evidence="2" type="ORF">HELGO_WM16840</name>
</gene>
<name>A0A6S6TI07_9BACT</name>
<sequence length="131" mass="14843">MKKILMMSVVASALLFAEGVVDRENINIMHDLEVATATIQKGFLYNNKAVVANGVKDMMKLSETIEAFEIHNNTKKDFDAKKYAIDEAKSIATLAETLLKQFEEGKKDESTRTYSTILNKCIACHRIIRKW</sequence>
<protein>
    <recommendedName>
        <fullName evidence="3">Cytochrome C</fullName>
    </recommendedName>
</protein>
<dbReference type="GO" id="GO:0022900">
    <property type="term" value="P:electron transport chain"/>
    <property type="evidence" value="ECO:0007669"/>
    <property type="project" value="InterPro"/>
</dbReference>
<evidence type="ECO:0008006" key="3">
    <source>
        <dbReference type="Google" id="ProtNLM"/>
    </source>
</evidence>
<keyword evidence="1" id="KW-0732">Signal</keyword>
<organism evidence="2">
    <name type="scientific">uncultured Sulfurovum sp</name>
    <dbReference type="NCBI Taxonomy" id="269237"/>
    <lineage>
        <taxon>Bacteria</taxon>
        <taxon>Pseudomonadati</taxon>
        <taxon>Campylobacterota</taxon>
        <taxon>Epsilonproteobacteria</taxon>
        <taxon>Campylobacterales</taxon>
        <taxon>Sulfurovaceae</taxon>
        <taxon>Sulfurovum</taxon>
        <taxon>environmental samples</taxon>
    </lineage>
</organism>
<dbReference type="InterPro" id="IPR010980">
    <property type="entry name" value="Cyt_c/b562"/>
</dbReference>